<feature type="transmembrane region" description="Helical" evidence="2">
    <location>
        <begin position="56"/>
        <end position="78"/>
    </location>
</feature>
<dbReference type="RefSeq" id="WP_345631102.1">
    <property type="nucleotide sequence ID" value="NZ_BAABJQ010000010.1"/>
</dbReference>
<organism evidence="3 4">
    <name type="scientific">Rugosimonospora acidiphila</name>
    <dbReference type="NCBI Taxonomy" id="556531"/>
    <lineage>
        <taxon>Bacteria</taxon>
        <taxon>Bacillati</taxon>
        <taxon>Actinomycetota</taxon>
        <taxon>Actinomycetes</taxon>
        <taxon>Micromonosporales</taxon>
        <taxon>Micromonosporaceae</taxon>
        <taxon>Rugosimonospora</taxon>
    </lineage>
</organism>
<feature type="region of interest" description="Disordered" evidence="1">
    <location>
        <begin position="22"/>
        <end position="41"/>
    </location>
</feature>
<keyword evidence="2" id="KW-1133">Transmembrane helix</keyword>
<sequence>MPRDPDERDGLSPEELDRWSERAMLPPLPPLPPPPSVSASSPLDRARLVLRRRRQWLVAVVVAAALIALASSAVWSWLLPPTAGPRASAAFAVGLWALLTAAGVAVVVLVDQRPRRRVRRVGVALIAIAVAVLAPVGWFDTFAVSHAPNGVGSPEAAVYAYFSSGPIGGQFGGGADELAAVLCESRRTQLRDQAQRIADDIHRSAAGGVVSFFGVDSSGGVPVVTGDRATLTEPVTLSFAYVDPQPAGAVFDDVDAGAWTFHLVNSDGWQVCEVDAPQLCGKVLACDHAAAGAPTDSPTASPSPSPAWDPLAPLRSKLPCQPGDPLRSLRACPSASGTPGR</sequence>
<evidence type="ECO:0000313" key="4">
    <source>
        <dbReference type="Proteomes" id="UP001501570"/>
    </source>
</evidence>
<gene>
    <name evidence="3" type="ORF">GCM10023322_36810</name>
</gene>
<dbReference type="EMBL" id="BAABJQ010000010">
    <property type="protein sequence ID" value="GAA5187761.1"/>
    <property type="molecule type" value="Genomic_DNA"/>
</dbReference>
<keyword evidence="4" id="KW-1185">Reference proteome</keyword>
<feature type="region of interest" description="Disordered" evidence="1">
    <location>
        <begin position="291"/>
        <end position="341"/>
    </location>
</feature>
<reference evidence="4" key="1">
    <citation type="journal article" date="2019" name="Int. J. Syst. Evol. Microbiol.">
        <title>The Global Catalogue of Microorganisms (GCM) 10K type strain sequencing project: providing services to taxonomists for standard genome sequencing and annotation.</title>
        <authorList>
            <consortium name="The Broad Institute Genomics Platform"/>
            <consortium name="The Broad Institute Genome Sequencing Center for Infectious Disease"/>
            <person name="Wu L."/>
            <person name="Ma J."/>
        </authorList>
    </citation>
    <scope>NUCLEOTIDE SEQUENCE [LARGE SCALE GENOMIC DNA]</scope>
    <source>
        <strain evidence="4">JCM 18304</strain>
    </source>
</reference>
<accession>A0ABP9RV33</accession>
<feature type="transmembrane region" description="Helical" evidence="2">
    <location>
        <begin position="90"/>
        <end position="109"/>
    </location>
</feature>
<evidence type="ECO:0000256" key="2">
    <source>
        <dbReference type="SAM" id="Phobius"/>
    </source>
</evidence>
<feature type="compositionally biased region" description="Low complexity" evidence="1">
    <location>
        <begin position="291"/>
        <end position="300"/>
    </location>
</feature>
<dbReference type="Proteomes" id="UP001501570">
    <property type="component" value="Unassembled WGS sequence"/>
</dbReference>
<keyword evidence="2" id="KW-0472">Membrane</keyword>
<proteinExistence type="predicted"/>
<comment type="caution">
    <text evidence="3">The sequence shown here is derived from an EMBL/GenBank/DDBJ whole genome shotgun (WGS) entry which is preliminary data.</text>
</comment>
<name>A0ABP9RV33_9ACTN</name>
<feature type="transmembrane region" description="Helical" evidence="2">
    <location>
        <begin position="121"/>
        <end position="139"/>
    </location>
</feature>
<protein>
    <submittedName>
        <fullName evidence="3">Uncharacterized protein</fullName>
    </submittedName>
</protein>
<dbReference type="SUPFAM" id="SSF103473">
    <property type="entry name" value="MFS general substrate transporter"/>
    <property type="match status" value="1"/>
</dbReference>
<evidence type="ECO:0000256" key="1">
    <source>
        <dbReference type="SAM" id="MobiDB-lite"/>
    </source>
</evidence>
<evidence type="ECO:0000313" key="3">
    <source>
        <dbReference type="EMBL" id="GAA5187761.1"/>
    </source>
</evidence>
<keyword evidence="2" id="KW-0812">Transmembrane</keyword>
<feature type="compositionally biased region" description="Pro residues" evidence="1">
    <location>
        <begin position="26"/>
        <end position="36"/>
    </location>
</feature>
<dbReference type="InterPro" id="IPR036259">
    <property type="entry name" value="MFS_trans_sf"/>
</dbReference>